<evidence type="ECO:0000259" key="1">
    <source>
        <dbReference type="PROSITE" id="PS00028"/>
    </source>
</evidence>
<protein>
    <recommendedName>
        <fullName evidence="1">C2H2-type domain-containing protein</fullName>
    </recommendedName>
</protein>
<dbReference type="Pfam" id="PF24446">
    <property type="entry name" value="DUF7565"/>
    <property type="match status" value="1"/>
</dbReference>
<keyword evidence="3" id="KW-1185">Reference proteome</keyword>
<dbReference type="OrthoDB" id="311125at2157"/>
<dbReference type="InterPro" id="IPR055987">
    <property type="entry name" value="DUF7565"/>
</dbReference>
<dbReference type="PROSITE" id="PS00028">
    <property type="entry name" value="ZINC_FINGER_C2H2_1"/>
    <property type="match status" value="1"/>
</dbReference>
<dbReference type="InterPro" id="IPR013087">
    <property type="entry name" value="Znf_C2H2_type"/>
</dbReference>
<dbReference type="KEGG" id="srub:C2R22_04390"/>
<feature type="domain" description="C2H2-type" evidence="1">
    <location>
        <begin position="6"/>
        <end position="29"/>
    </location>
</feature>
<reference evidence="2 3" key="1">
    <citation type="submission" date="2018-01" db="EMBL/GenBank/DDBJ databases">
        <title>Complete genome sequence of Salinigranum rubrum GX10T, an extremely halophilic archaeon isolated from a marine solar saltern.</title>
        <authorList>
            <person name="Han S."/>
        </authorList>
    </citation>
    <scope>NUCLEOTIDE SEQUENCE [LARGE SCALE GENOMIC DNA]</scope>
    <source>
        <strain evidence="2 3">GX10</strain>
    </source>
</reference>
<organism evidence="2 3">
    <name type="scientific">Salinigranum rubrum</name>
    <dbReference type="NCBI Taxonomy" id="755307"/>
    <lineage>
        <taxon>Archaea</taxon>
        <taxon>Methanobacteriati</taxon>
        <taxon>Methanobacteriota</taxon>
        <taxon>Stenosarchaea group</taxon>
        <taxon>Halobacteria</taxon>
        <taxon>Halobacteriales</taxon>
        <taxon>Haloferacaceae</taxon>
        <taxon>Salinigranum</taxon>
    </lineage>
</organism>
<accession>A0A2I8VGF0</accession>
<name>A0A2I8VGF0_9EURY</name>
<dbReference type="GeneID" id="35591302"/>
<evidence type="ECO:0000313" key="2">
    <source>
        <dbReference type="EMBL" id="AUV80991.1"/>
    </source>
</evidence>
<dbReference type="EMBL" id="CP026309">
    <property type="protein sequence ID" value="AUV80991.1"/>
    <property type="molecule type" value="Genomic_DNA"/>
</dbReference>
<proteinExistence type="predicted"/>
<sequence>MSPWQCAIRGCGAEFPDAEDTLVHQATEHEYHTCKICTAEVPEGYFAIRHALEEHSRAEYVRAYDAGPDDIREREAVRRAIESTVDVSRVAERLDADGRL</sequence>
<gene>
    <name evidence="2" type="ORF">C2R22_04390</name>
</gene>
<dbReference type="AlphaFoldDB" id="A0A2I8VGF0"/>
<evidence type="ECO:0000313" key="3">
    <source>
        <dbReference type="Proteomes" id="UP000236584"/>
    </source>
</evidence>
<dbReference type="Proteomes" id="UP000236584">
    <property type="component" value="Chromosome"/>
</dbReference>
<dbReference type="RefSeq" id="WP_103424679.1">
    <property type="nucleotide sequence ID" value="NZ_CP026309.1"/>
</dbReference>